<proteinExistence type="predicted"/>
<dbReference type="EMBL" id="JBHULB010000012">
    <property type="protein sequence ID" value="MFD2587269.1"/>
    <property type="molecule type" value="Genomic_DNA"/>
</dbReference>
<reference evidence="2" key="1">
    <citation type="journal article" date="2019" name="Int. J. Syst. Evol. Microbiol.">
        <title>The Global Catalogue of Microorganisms (GCM) 10K type strain sequencing project: providing services to taxonomists for standard genome sequencing and annotation.</title>
        <authorList>
            <consortium name="The Broad Institute Genomics Platform"/>
            <consortium name="The Broad Institute Genome Sequencing Center for Infectious Disease"/>
            <person name="Wu L."/>
            <person name="Ma J."/>
        </authorList>
    </citation>
    <scope>NUCLEOTIDE SEQUENCE [LARGE SCALE GENOMIC DNA]</scope>
    <source>
        <strain evidence="2">KCTC 52368</strain>
    </source>
</reference>
<sequence>MFSKKDRIQYANLNAKQKETYNFQKFSSILADYGFATLKLNDDWNGADFIAQHINGENYLKIQLKGRLTFDKKYIGKHIYVCFREDNDYYLYNHDSLLDLFLKEFNDTMAKSDSWMVSGVYSFPYLSKRLKILLNEFMLN</sequence>
<evidence type="ECO:0008006" key="3">
    <source>
        <dbReference type="Google" id="ProtNLM"/>
    </source>
</evidence>
<evidence type="ECO:0000313" key="2">
    <source>
        <dbReference type="Proteomes" id="UP001597526"/>
    </source>
</evidence>
<comment type="caution">
    <text evidence="1">The sequence shown here is derived from an EMBL/GenBank/DDBJ whole genome shotgun (WGS) entry which is preliminary data.</text>
</comment>
<evidence type="ECO:0000313" key="1">
    <source>
        <dbReference type="EMBL" id="MFD2587269.1"/>
    </source>
</evidence>
<accession>A0ABW5MXS0</accession>
<name>A0ABW5MXS0_9FLAO</name>
<dbReference type="Proteomes" id="UP001597526">
    <property type="component" value="Unassembled WGS sequence"/>
</dbReference>
<keyword evidence="2" id="KW-1185">Reference proteome</keyword>
<organism evidence="1 2">
    <name type="scientific">Croceitalea marina</name>
    <dbReference type="NCBI Taxonomy" id="1775166"/>
    <lineage>
        <taxon>Bacteria</taxon>
        <taxon>Pseudomonadati</taxon>
        <taxon>Bacteroidota</taxon>
        <taxon>Flavobacteriia</taxon>
        <taxon>Flavobacteriales</taxon>
        <taxon>Flavobacteriaceae</taxon>
        <taxon>Croceitalea</taxon>
    </lineage>
</organism>
<dbReference type="RefSeq" id="WP_377766827.1">
    <property type="nucleotide sequence ID" value="NZ_JBHULB010000012.1"/>
</dbReference>
<protein>
    <recommendedName>
        <fullName evidence="3">PD(D/E)XK endonuclease domain-containing protein</fullName>
    </recommendedName>
</protein>
<gene>
    <name evidence="1" type="ORF">ACFSQJ_10030</name>
</gene>